<dbReference type="HOGENOM" id="CLU_012494_9_2_1"/>
<dbReference type="PANTHER" id="PTHR48081">
    <property type="entry name" value="AB HYDROLASE SUPERFAMILY PROTEIN C4A8.06C"/>
    <property type="match status" value="1"/>
</dbReference>
<keyword evidence="1" id="KW-0378">Hydrolase</keyword>
<evidence type="ECO:0000313" key="3">
    <source>
        <dbReference type="EMBL" id="KEF60376.1"/>
    </source>
</evidence>
<reference evidence="3 4" key="1">
    <citation type="submission" date="2013-03" db="EMBL/GenBank/DDBJ databases">
        <title>The Genome Sequence of Exophiala aquamarina CBS 119918.</title>
        <authorList>
            <consortium name="The Broad Institute Genomics Platform"/>
            <person name="Cuomo C."/>
            <person name="de Hoog S."/>
            <person name="Gorbushina A."/>
            <person name="Walker B."/>
            <person name="Young S.K."/>
            <person name="Zeng Q."/>
            <person name="Gargeya S."/>
            <person name="Fitzgerald M."/>
            <person name="Haas B."/>
            <person name="Abouelleil A."/>
            <person name="Allen A.W."/>
            <person name="Alvarado L."/>
            <person name="Arachchi H.M."/>
            <person name="Berlin A.M."/>
            <person name="Chapman S.B."/>
            <person name="Gainer-Dewar J."/>
            <person name="Goldberg J."/>
            <person name="Griggs A."/>
            <person name="Gujja S."/>
            <person name="Hansen M."/>
            <person name="Howarth C."/>
            <person name="Imamovic A."/>
            <person name="Ireland A."/>
            <person name="Larimer J."/>
            <person name="McCowan C."/>
            <person name="Murphy C."/>
            <person name="Pearson M."/>
            <person name="Poon T.W."/>
            <person name="Priest M."/>
            <person name="Roberts A."/>
            <person name="Saif S."/>
            <person name="Shea T."/>
            <person name="Sisk P."/>
            <person name="Sykes S."/>
            <person name="Wortman J."/>
            <person name="Nusbaum C."/>
            <person name="Birren B."/>
        </authorList>
    </citation>
    <scope>NUCLEOTIDE SEQUENCE [LARGE SCALE GENOMIC DNA]</scope>
    <source>
        <strain evidence="3 4">CBS 119918</strain>
    </source>
</reference>
<dbReference type="RefSeq" id="XP_013262966.1">
    <property type="nucleotide sequence ID" value="XM_013407512.1"/>
</dbReference>
<dbReference type="PANTHER" id="PTHR48081:SF3">
    <property type="entry name" value="ALPHA_BETA HYDROLASE FOLD-3 DOMAIN-CONTAINING PROTEIN"/>
    <property type="match status" value="1"/>
</dbReference>
<dbReference type="OrthoDB" id="19653at2759"/>
<dbReference type="AlphaFoldDB" id="A0A072PKI0"/>
<protein>
    <recommendedName>
        <fullName evidence="2">Alpha/beta hydrolase fold-3 domain-containing protein</fullName>
    </recommendedName>
</protein>
<dbReference type="GO" id="GO:0016787">
    <property type="term" value="F:hydrolase activity"/>
    <property type="evidence" value="ECO:0007669"/>
    <property type="project" value="UniProtKB-KW"/>
</dbReference>
<keyword evidence="4" id="KW-1185">Reference proteome</keyword>
<dbReference type="Gene3D" id="3.40.50.1820">
    <property type="entry name" value="alpha/beta hydrolase"/>
    <property type="match status" value="1"/>
</dbReference>
<name>A0A072PKI0_9EURO</name>
<dbReference type="EMBL" id="AMGV01000002">
    <property type="protein sequence ID" value="KEF60376.1"/>
    <property type="molecule type" value="Genomic_DNA"/>
</dbReference>
<dbReference type="Pfam" id="PF07859">
    <property type="entry name" value="Abhydrolase_3"/>
    <property type="match status" value="1"/>
</dbReference>
<dbReference type="VEuPathDB" id="FungiDB:A1O9_01936"/>
<feature type="domain" description="Alpha/beta hydrolase fold-3" evidence="2">
    <location>
        <begin position="44"/>
        <end position="155"/>
    </location>
</feature>
<dbReference type="InterPro" id="IPR050300">
    <property type="entry name" value="GDXG_lipolytic_enzyme"/>
</dbReference>
<evidence type="ECO:0000259" key="2">
    <source>
        <dbReference type="Pfam" id="PF07859"/>
    </source>
</evidence>
<dbReference type="GeneID" id="25276882"/>
<accession>A0A072PKI0</accession>
<dbReference type="InterPro" id="IPR029058">
    <property type="entry name" value="AB_hydrolase_fold"/>
</dbReference>
<evidence type="ECO:0000313" key="4">
    <source>
        <dbReference type="Proteomes" id="UP000027920"/>
    </source>
</evidence>
<dbReference type="Proteomes" id="UP000027920">
    <property type="component" value="Unassembled WGS sequence"/>
</dbReference>
<evidence type="ECO:0000256" key="1">
    <source>
        <dbReference type="ARBA" id="ARBA00022801"/>
    </source>
</evidence>
<dbReference type="STRING" id="1182545.A0A072PKI0"/>
<dbReference type="SUPFAM" id="SSF53474">
    <property type="entry name" value="alpha/beta-Hydrolases"/>
    <property type="match status" value="1"/>
</dbReference>
<gene>
    <name evidence="3" type="ORF">A1O9_01936</name>
</gene>
<comment type="caution">
    <text evidence="3">The sequence shown here is derived from an EMBL/GenBank/DDBJ whole genome shotgun (WGS) entry which is preliminary data.</text>
</comment>
<dbReference type="InterPro" id="IPR013094">
    <property type="entry name" value="AB_hydrolase_3"/>
</dbReference>
<proteinExistence type="predicted"/>
<organism evidence="3 4">
    <name type="scientific">Exophiala aquamarina CBS 119918</name>
    <dbReference type="NCBI Taxonomy" id="1182545"/>
    <lineage>
        <taxon>Eukaryota</taxon>
        <taxon>Fungi</taxon>
        <taxon>Dikarya</taxon>
        <taxon>Ascomycota</taxon>
        <taxon>Pezizomycotina</taxon>
        <taxon>Eurotiomycetes</taxon>
        <taxon>Chaetothyriomycetidae</taxon>
        <taxon>Chaetothyriales</taxon>
        <taxon>Herpotrichiellaceae</taxon>
        <taxon>Exophiala</taxon>
    </lineage>
</organism>
<sequence>MATQMSGFEGYTNRVFPFKAADGLELNVDVLYPSTKPPSPPPVLIHYHGGFLVIGDRYAFFPTWLAQASASRGWIFVTPDYRLIPEKTAHASVEDAVDAYQWVLTSLSSHIGIELGPVVLSGSSAGGFLALTTSVIAKDKPAALLSVYGMLDMANAHYLTKGGNIFGLPVFDTTEIKQTLASIKEKPVLAAYPYPADPSTDLRMAIISTFHIDALFLDYMTGVPGLGDEVAKGGVRAIPSTHHSLYPLTFGRLDNLPPTILVHGKSDSAVPAVLSEVAAEKLKAAGVTVHTEFPDVGEHGYDSATGRLLEQETTGELSEPRFQSLRNALKVLDQVISKKA</sequence>